<evidence type="ECO:0000256" key="1">
    <source>
        <dbReference type="SAM" id="MobiDB-lite"/>
    </source>
</evidence>
<name>A0A7M5VGI7_9CNID</name>
<feature type="region of interest" description="Disordered" evidence="1">
    <location>
        <begin position="1"/>
        <end position="93"/>
    </location>
</feature>
<proteinExistence type="predicted"/>
<reference evidence="2" key="1">
    <citation type="submission" date="2021-01" db="UniProtKB">
        <authorList>
            <consortium name="EnsemblMetazoa"/>
        </authorList>
    </citation>
    <scope>IDENTIFICATION</scope>
</reference>
<protein>
    <submittedName>
        <fullName evidence="2">Uncharacterized protein</fullName>
    </submittedName>
</protein>
<evidence type="ECO:0000313" key="3">
    <source>
        <dbReference type="Proteomes" id="UP000594262"/>
    </source>
</evidence>
<dbReference type="Proteomes" id="UP000594262">
    <property type="component" value="Unplaced"/>
</dbReference>
<organism evidence="2 3">
    <name type="scientific">Clytia hemisphaerica</name>
    <dbReference type="NCBI Taxonomy" id="252671"/>
    <lineage>
        <taxon>Eukaryota</taxon>
        <taxon>Metazoa</taxon>
        <taxon>Cnidaria</taxon>
        <taxon>Hydrozoa</taxon>
        <taxon>Hydroidolina</taxon>
        <taxon>Leptothecata</taxon>
        <taxon>Obeliida</taxon>
        <taxon>Clytiidae</taxon>
        <taxon>Clytia</taxon>
    </lineage>
</organism>
<dbReference type="EnsemblMetazoa" id="CLYHEMT010818.1">
    <property type="protein sequence ID" value="CLYHEMP010818.1"/>
    <property type="gene ID" value="CLYHEMG010818"/>
</dbReference>
<evidence type="ECO:0000313" key="2">
    <source>
        <dbReference type="EnsemblMetazoa" id="CLYHEMP010818.1"/>
    </source>
</evidence>
<keyword evidence="3" id="KW-1185">Reference proteome</keyword>
<sequence>MPLFKKKQPSNNNNNNGGGGFFSRSPKKQQNSQDQSLQQQAMMYGMSLKNKHDEDVKERIAIEKKMQKQNGGRRGSSQGSRSRATRSKTEDAKTALKVVNFIRKNK</sequence>
<accession>A0A7M5VGI7</accession>
<feature type="compositionally biased region" description="Low complexity" evidence="1">
    <location>
        <begin position="29"/>
        <end position="40"/>
    </location>
</feature>
<dbReference type="AlphaFoldDB" id="A0A7M5VGI7"/>
<feature type="compositionally biased region" description="Basic and acidic residues" evidence="1">
    <location>
        <begin position="50"/>
        <end position="66"/>
    </location>
</feature>